<dbReference type="AlphaFoldDB" id="A0A7D9HC02"/>
<keyword evidence="2" id="KW-1185">Reference proteome</keyword>
<reference evidence="1" key="1">
    <citation type="submission" date="2020-04" db="EMBL/GenBank/DDBJ databases">
        <authorList>
            <person name="Alioto T."/>
            <person name="Alioto T."/>
            <person name="Gomez Garrido J."/>
        </authorList>
    </citation>
    <scope>NUCLEOTIDE SEQUENCE</scope>
    <source>
        <strain evidence="1">A484AB</strain>
    </source>
</reference>
<accession>A0A7D9HC02</accession>
<dbReference type="Proteomes" id="UP001152795">
    <property type="component" value="Unassembled WGS sequence"/>
</dbReference>
<dbReference type="EMBL" id="CACRXK020000333">
    <property type="protein sequence ID" value="CAB3980889.1"/>
    <property type="molecule type" value="Genomic_DNA"/>
</dbReference>
<name>A0A7D9HC02_PARCT</name>
<organism evidence="1 2">
    <name type="scientific">Paramuricea clavata</name>
    <name type="common">Red gorgonian</name>
    <name type="synonym">Violescent sea-whip</name>
    <dbReference type="NCBI Taxonomy" id="317549"/>
    <lineage>
        <taxon>Eukaryota</taxon>
        <taxon>Metazoa</taxon>
        <taxon>Cnidaria</taxon>
        <taxon>Anthozoa</taxon>
        <taxon>Octocorallia</taxon>
        <taxon>Malacalcyonacea</taxon>
        <taxon>Plexauridae</taxon>
        <taxon>Paramuricea</taxon>
    </lineage>
</organism>
<sequence>MATDSDISNILKKLNMGYLVENFIPEKITPNIMGILSSHDLQCLGVRCRNEMVLLRNECVNYGCQPPTKIYHEAGAPKYDLPKNVTEELLLDGFSIKEISLLLSVSYGFIRFEKAHIFNNT</sequence>
<proteinExistence type="predicted"/>
<evidence type="ECO:0000313" key="2">
    <source>
        <dbReference type="Proteomes" id="UP001152795"/>
    </source>
</evidence>
<gene>
    <name evidence="1" type="ORF">PACLA_8A032911</name>
</gene>
<protein>
    <submittedName>
        <fullName evidence="1">Uncharacterized protein</fullName>
    </submittedName>
</protein>
<comment type="caution">
    <text evidence="1">The sequence shown here is derived from an EMBL/GenBank/DDBJ whole genome shotgun (WGS) entry which is preliminary data.</text>
</comment>
<evidence type="ECO:0000313" key="1">
    <source>
        <dbReference type="EMBL" id="CAB3980889.1"/>
    </source>
</evidence>